<dbReference type="CDD" id="cd07067">
    <property type="entry name" value="HP_PGM_like"/>
    <property type="match status" value="1"/>
</dbReference>
<comment type="caution">
    <text evidence="6">The sequence shown here is derived from an EMBL/GenBank/DDBJ whole genome shotgun (WGS) entry which is preliminary data.</text>
</comment>
<proteinExistence type="predicted"/>
<dbReference type="Gene3D" id="3.40.50.1240">
    <property type="entry name" value="Phosphoglycerate mutase-like"/>
    <property type="match status" value="1"/>
</dbReference>
<dbReference type="GO" id="GO:0005737">
    <property type="term" value="C:cytoplasm"/>
    <property type="evidence" value="ECO:0007669"/>
    <property type="project" value="TreeGrafter"/>
</dbReference>
<dbReference type="PRINTS" id="PR00991">
    <property type="entry name" value="6PFRUCTKNASE"/>
</dbReference>
<keyword evidence="2" id="KW-0413">Isomerase</keyword>
<evidence type="ECO:0000313" key="7">
    <source>
        <dbReference type="Proteomes" id="UP000315252"/>
    </source>
</evidence>
<dbReference type="OrthoDB" id="9781415at2"/>
<keyword evidence="7" id="KW-1185">Reference proteome</keyword>
<dbReference type="InterPro" id="IPR050275">
    <property type="entry name" value="PGM_Phosphatase"/>
</dbReference>
<feature type="active site" description="Tele-phosphohistidine intermediate" evidence="3">
    <location>
        <position position="7"/>
    </location>
</feature>
<accession>A0A545U2R2</accession>
<dbReference type="AlphaFoldDB" id="A0A545U2R2"/>
<reference evidence="6 7" key="1">
    <citation type="submission" date="2019-06" db="EMBL/GenBank/DDBJ databases">
        <title>Whole genome sequence for Rhodospirillaceae sp. R148.</title>
        <authorList>
            <person name="Wang G."/>
        </authorList>
    </citation>
    <scope>NUCLEOTIDE SEQUENCE [LARGE SCALE GENOMIC DNA]</scope>
    <source>
        <strain evidence="6 7">R148</strain>
    </source>
</reference>
<dbReference type="SUPFAM" id="SSF53254">
    <property type="entry name" value="Phosphoglycerate mutase-like"/>
    <property type="match status" value="1"/>
</dbReference>
<evidence type="ECO:0000256" key="4">
    <source>
        <dbReference type="PIRSR" id="PIRSR613078-2"/>
    </source>
</evidence>
<organism evidence="6 7">
    <name type="scientific">Denitrobaculum tricleocarpae</name>
    <dbReference type="NCBI Taxonomy" id="2591009"/>
    <lineage>
        <taxon>Bacteria</taxon>
        <taxon>Pseudomonadati</taxon>
        <taxon>Pseudomonadota</taxon>
        <taxon>Alphaproteobacteria</taxon>
        <taxon>Rhodospirillales</taxon>
        <taxon>Rhodospirillaceae</taxon>
        <taxon>Denitrobaculum</taxon>
    </lineage>
</organism>
<evidence type="ECO:0000313" key="6">
    <source>
        <dbReference type="EMBL" id="TQV83746.1"/>
    </source>
</evidence>
<gene>
    <name evidence="6" type="ORF">FKG95_03965</name>
</gene>
<protein>
    <submittedName>
        <fullName evidence="6">Histidine phosphatase family protein</fullName>
    </submittedName>
</protein>
<feature type="site" description="Transition state stabilizer" evidence="5">
    <location>
        <position position="151"/>
    </location>
</feature>
<evidence type="ECO:0000256" key="2">
    <source>
        <dbReference type="ARBA" id="ARBA00023235"/>
    </source>
</evidence>
<feature type="binding site" evidence="4">
    <location>
        <begin position="6"/>
        <end position="13"/>
    </location>
    <ligand>
        <name>substrate</name>
    </ligand>
</feature>
<dbReference type="Proteomes" id="UP000315252">
    <property type="component" value="Unassembled WGS sequence"/>
</dbReference>
<dbReference type="RefSeq" id="WP_142894981.1">
    <property type="nucleotide sequence ID" value="NZ_ML660052.1"/>
</dbReference>
<dbReference type="PIRSF" id="PIRSF000709">
    <property type="entry name" value="6PFK_2-Ptase"/>
    <property type="match status" value="1"/>
</dbReference>
<dbReference type="InterPro" id="IPR003094">
    <property type="entry name" value="6Pfruct_kin"/>
</dbReference>
<name>A0A545U2R2_9PROT</name>
<evidence type="ECO:0000256" key="3">
    <source>
        <dbReference type="PIRSR" id="PIRSR613078-1"/>
    </source>
</evidence>
<keyword evidence="1" id="KW-0324">Glycolysis</keyword>
<dbReference type="InterPro" id="IPR001345">
    <property type="entry name" value="PG/BPGM_mutase_AS"/>
</dbReference>
<dbReference type="PANTHER" id="PTHR48100">
    <property type="entry name" value="BROAD-SPECIFICITY PHOSPHATASE YOR283W-RELATED"/>
    <property type="match status" value="1"/>
</dbReference>
<dbReference type="GO" id="GO:0016791">
    <property type="term" value="F:phosphatase activity"/>
    <property type="evidence" value="ECO:0007669"/>
    <property type="project" value="TreeGrafter"/>
</dbReference>
<dbReference type="GO" id="GO:0005524">
    <property type="term" value="F:ATP binding"/>
    <property type="evidence" value="ECO:0007669"/>
    <property type="project" value="InterPro"/>
</dbReference>
<dbReference type="Pfam" id="PF00300">
    <property type="entry name" value="His_Phos_1"/>
    <property type="match status" value="1"/>
</dbReference>
<dbReference type="SMART" id="SM00855">
    <property type="entry name" value="PGAM"/>
    <property type="match status" value="1"/>
</dbReference>
<feature type="binding site" evidence="4">
    <location>
        <position position="56"/>
    </location>
    <ligand>
        <name>substrate</name>
    </ligand>
</feature>
<evidence type="ECO:0000256" key="5">
    <source>
        <dbReference type="PIRSR" id="PIRSR613078-3"/>
    </source>
</evidence>
<dbReference type="InterPro" id="IPR029033">
    <property type="entry name" value="His_PPase_superfam"/>
</dbReference>
<dbReference type="PROSITE" id="PS00175">
    <property type="entry name" value="PG_MUTASE"/>
    <property type="match status" value="1"/>
</dbReference>
<dbReference type="InterPro" id="IPR013078">
    <property type="entry name" value="His_Pase_superF_clade-1"/>
</dbReference>
<dbReference type="PANTHER" id="PTHR48100:SF1">
    <property type="entry name" value="HISTIDINE PHOSPHATASE FAMILY PROTEIN-RELATED"/>
    <property type="match status" value="1"/>
</dbReference>
<sequence length="196" mass="21874">MLYVVRHGQTEWNVEARFQGQQDSPLSVLGQQQALNAAAFLASAGIEELYASPLERAWKTAGAIAETIGRERRPEDRLKECGFGACEGMTLEEIEVAFPGKTAWRDADRWNRPYPDGESYADVVQRVRSFAEENLRPALRPDGPVICTVAHGMLNRCLVGYLCGWSREETMTAHQDNDEIFMLSDESAARVRVPGV</sequence>
<dbReference type="EMBL" id="VHSH01000001">
    <property type="protein sequence ID" value="TQV83746.1"/>
    <property type="molecule type" value="Genomic_DNA"/>
</dbReference>
<dbReference type="GO" id="GO:0006003">
    <property type="term" value="P:fructose 2,6-bisphosphate metabolic process"/>
    <property type="evidence" value="ECO:0007669"/>
    <property type="project" value="InterPro"/>
</dbReference>
<evidence type="ECO:0000256" key="1">
    <source>
        <dbReference type="ARBA" id="ARBA00023152"/>
    </source>
</evidence>
<feature type="active site" description="Proton donor/acceptor" evidence="3">
    <location>
        <position position="80"/>
    </location>
</feature>